<gene>
    <name evidence="1" type="ORF">MNBD_ALPHA08-873</name>
</gene>
<accession>A0A3B0S8G3</accession>
<sequence length="340" mass="38657">MDRIGGAIRFVVLIVAAFGAVAENSLAGNNRAAGLYTNEQWINALSARTGLDITNSVEVFRFVFSQLPKNVTVYPTENYYYFRFYHGGVEYAGNMRFAPGLRDEGKIYFIYFKATSEWLEEPNDNFVTIGPDHGVTIKKSKRLVYTVELDGKEVVFQLNDLSGVRPPDGLLRKAEIFLGPVFDESGIRFFLLFDHRLKQFHYVLDETVPVNDELVKTEGLKRTLIGRRTGFAFYTRPGEMRKTLVGVFGPNVQVNNYYDGPFDQLPDNFINGNALRDAIKLFDPEYNEPMDRLGNSLKSESRYLIAPYMDYQILDELAAAEKCAISKKPAVIYTCFKEVD</sequence>
<proteinExistence type="predicted"/>
<protein>
    <submittedName>
        <fullName evidence="1">Uncharacterized protein</fullName>
    </submittedName>
</protein>
<name>A0A3B0S8G3_9ZZZZ</name>
<organism evidence="1">
    <name type="scientific">hydrothermal vent metagenome</name>
    <dbReference type="NCBI Taxonomy" id="652676"/>
    <lineage>
        <taxon>unclassified sequences</taxon>
        <taxon>metagenomes</taxon>
        <taxon>ecological metagenomes</taxon>
    </lineage>
</organism>
<reference evidence="1" key="1">
    <citation type="submission" date="2018-06" db="EMBL/GenBank/DDBJ databases">
        <authorList>
            <person name="Zhirakovskaya E."/>
        </authorList>
    </citation>
    <scope>NUCLEOTIDE SEQUENCE</scope>
</reference>
<dbReference type="AlphaFoldDB" id="A0A3B0S8G3"/>
<dbReference type="EMBL" id="UOEC01000200">
    <property type="protein sequence ID" value="VAW02605.1"/>
    <property type="molecule type" value="Genomic_DNA"/>
</dbReference>
<evidence type="ECO:0000313" key="1">
    <source>
        <dbReference type="EMBL" id="VAW02605.1"/>
    </source>
</evidence>